<dbReference type="InterPro" id="IPR009915">
    <property type="entry name" value="NnrU_dom"/>
</dbReference>
<comment type="subcellular location">
    <subcellularLocation>
        <location evidence="1">Membrane</location>
        <topology evidence="1">Multi-pass membrane protein</topology>
    </subcellularLocation>
</comment>
<evidence type="ECO:0000259" key="6">
    <source>
        <dbReference type="Pfam" id="PF07298"/>
    </source>
</evidence>
<dbReference type="Pfam" id="PF07298">
    <property type="entry name" value="NnrU"/>
    <property type="match status" value="1"/>
</dbReference>
<evidence type="ECO:0000256" key="2">
    <source>
        <dbReference type="ARBA" id="ARBA00022692"/>
    </source>
</evidence>
<gene>
    <name evidence="7" type="ORF">FBZ82_108209</name>
</gene>
<keyword evidence="3 5" id="KW-1133">Transmembrane helix</keyword>
<dbReference type="EMBL" id="VITF01000008">
    <property type="protein sequence ID" value="TWA66543.1"/>
    <property type="molecule type" value="Genomic_DNA"/>
</dbReference>
<keyword evidence="4 5" id="KW-0472">Membrane</keyword>
<feature type="transmembrane region" description="Helical" evidence="5">
    <location>
        <begin position="73"/>
        <end position="93"/>
    </location>
</feature>
<keyword evidence="2 5" id="KW-0812">Transmembrane</keyword>
<evidence type="ECO:0000256" key="1">
    <source>
        <dbReference type="ARBA" id="ARBA00004141"/>
    </source>
</evidence>
<evidence type="ECO:0000256" key="3">
    <source>
        <dbReference type="ARBA" id="ARBA00022989"/>
    </source>
</evidence>
<proteinExistence type="predicted"/>
<evidence type="ECO:0000256" key="4">
    <source>
        <dbReference type="ARBA" id="ARBA00023136"/>
    </source>
</evidence>
<evidence type="ECO:0000313" key="8">
    <source>
        <dbReference type="Proteomes" id="UP000316083"/>
    </source>
</evidence>
<dbReference type="GO" id="GO:0016020">
    <property type="term" value="C:membrane"/>
    <property type="evidence" value="ECO:0007669"/>
    <property type="project" value="UniProtKB-SubCell"/>
</dbReference>
<dbReference type="AlphaFoldDB" id="A0A560B1P3"/>
<accession>A0A560B1P3</accession>
<organism evidence="7 8">
    <name type="scientific">Azospirillum brasilense</name>
    <dbReference type="NCBI Taxonomy" id="192"/>
    <lineage>
        <taxon>Bacteria</taxon>
        <taxon>Pseudomonadati</taxon>
        <taxon>Pseudomonadota</taxon>
        <taxon>Alphaproteobacteria</taxon>
        <taxon>Rhodospirillales</taxon>
        <taxon>Azospirillaceae</taxon>
        <taxon>Azospirillum</taxon>
    </lineage>
</organism>
<feature type="domain" description="NnrU" evidence="6">
    <location>
        <begin position="11"/>
        <end position="229"/>
    </location>
</feature>
<sequence>MTGTIAHLSAAGLFLLLTHFGISSTPLRAALVGRLGEKPYLGLYSLVSALAFWWLVAAYNASPYAPVWPPAGGLAWVPVLLVPVALFLLVAGLSTPNPTSVGQEKLLAGEREPVRGILRVTRNPFLWGVGLWAVAHMVPNGDLASLILFGTLALLALGGSVLIDAKLARRLGADWDRYAARTSNLPFAAILAGRQSLVWREIGWWRPAVALLLYGGLLHLHRMLFGVSPLPW</sequence>
<name>A0A560B1P3_AZOBR</name>
<dbReference type="RefSeq" id="WP_145678024.1">
    <property type="nucleotide sequence ID" value="NZ_VITF01000008.1"/>
</dbReference>
<feature type="transmembrane region" description="Helical" evidence="5">
    <location>
        <begin position="39"/>
        <end position="61"/>
    </location>
</feature>
<reference evidence="7 8" key="1">
    <citation type="submission" date="2019-06" db="EMBL/GenBank/DDBJ databases">
        <title>Genomic Encyclopedia of Type Strains, Phase IV (KMG-V): Genome sequencing to study the core and pangenomes of soil and plant-associated prokaryotes.</title>
        <authorList>
            <person name="Whitman W."/>
        </authorList>
    </citation>
    <scope>NUCLEOTIDE SEQUENCE [LARGE SCALE GENOMIC DNA]</scope>
    <source>
        <strain evidence="7 8">BR 11796</strain>
    </source>
</reference>
<dbReference type="Proteomes" id="UP000316083">
    <property type="component" value="Unassembled WGS sequence"/>
</dbReference>
<protein>
    <submittedName>
        <fullName evidence="7">Putative membrane protein</fullName>
    </submittedName>
</protein>
<feature type="transmembrane region" description="Helical" evidence="5">
    <location>
        <begin position="204"/>
        <end position="225"/>
    </location>
</feature>
<evidence type="ECO:0000256" key="5">
    <source>
        <dbReference type="SAM" id="Phobius"/>
    </source>
</evidence>
<dbReference type="Gene3D" id="1.20.120.1630">
    <property type="match status" value="1"/>
</dbReference>
<comment type="caution">
    <text evidence="7">The sequence shown here is derived from an EMBL/GenBank/DDBJ whole genome shotgun (WGS) entry which is preliminary data.</text>
</comment>
<evidence type="ECO:0000313" key="7">
    <source>
        <dbReference type="EMBL" id="TWA66543.1"/>
    </source>
</evidence>
<feature type="transmembrane region" description="Helical" evidence="5">
    <location>
        <begin position="143"/>
        <end position="163"/>
    </location>
</feature>